<dbReference type="KEGG" id="aka:TKWG_13330"/>
<dbReference type="RefSeq" id="WP_014750877.1">
    <property type="nucleotide sequence ID" value="NC_017964.1"/>
</dbReference>
<dbReference type="AlphaFoldDB" id="I3UCP8"/>
<accession>I3UCP8</accession>
<reference evidence="1 2" key="1">
    <citation type="journal article" date="2011" name="J. Bacteriol.">
        <title>Whole-genome shotgun sequencing of the sulfur-oxidizing chemoautotroph Tetrathiobacter kashmirensis.</title>
        <authorList>
            <person name="Ghosh W."/>
            <person name="George A."/>
            <person name="Agarwal A."/>
            <person name="Raj P."/>
            <person name="Alam M."/>
            <person name="Pyne P."/>
            <person name="Das Gupta S.K."/>
        </authorList>
    </citation>
    <scope>NUCLEOTIDE SEQUENCE [LARGE SCALE GENOMIC DNA]</scope>
    <source>
        <strain evidence="1 2">WT001</strain>
    </source>
</reference>
<keyword evidence="2" id="KW-1185">Reference proteome</keyword>
<dbReference type="HOGENOM" id="CLU_141031_0_0_4"/>
<reference evidence="2" key="2">
    <citation type="journal article" date="2013" name="PLoS ONE">
        <title>Genome implosion elicits host-confinement in Alcaligenaceae: evidence from the comparative genomics of Tetrathiobacter kashmirensis, a pathogen in the making.</title>
        <authorList>
            <person name="Ghosh W."/>
            <person name="Alam M."/>
            <person name="Roy C."/>
            <person name="Pyne P."/>
            <person name="George A."/>
            <person name="Chakraborty R."/>
            <person name="Majumder S."/>
            <person name="Agarwal A."/>
            <person name="Chakraborty S."/>
            <person name="Majumdar S."/>
            <person name="Gupta S.K."/>
        </authorList>
    </citation>
    <scope>NUCLEOTIDE SEQUENCE [LARGE SCALE GENOMIC DNA]</scope>
    <source>
        <strain evidence="2">WT001</strain>
    </source>
</reference>
<name>I3UCP8_ADVKW</name>
<protein>
    <submittedName>
        <fullName evidence="1">Putative TerS protein</fullName>
    </submittedName>
</protein>
<dbReference type="EMBL" id="CP003555">
    <property type="protein sequence ID" value="AFK62786.1"/>
    <property type="molecule type" value="Genomic_DNA"/>
</dbReference>
<evidence type="ECO:0000313" key="2">
    <source>
        <dbReference type="Proteomes" id="UP000005267"/>
    </source>
</evidence>
<organism evidence="1 2">
    <name type="scientific">Advenella kashmirensis (strain DSM 17095 / LMG 22695 / WT001)</name>
    <name type="common">Tetrathiobacter kashmirensis</name>
    <dbReference type="NCBI Taxonomy" id="1036672"/>
    <lineage>
        <taxon>Bacteria</taxon>
        <taxon>Pseudomonadati</taxon>
        <taxon>Pseudomonadota</taxon>
        <taxon>Betaproteobacteria</taxon>
        <taxon>Burkholderiales</taxon>
        <taxon>Alcaligenaceae</taxon>
    </lineage>
</organism>
<evidence type="ECO:0000313" key="1">
    <source>
        <dbReference type="EMBL" id="AFK62786.1"/>
    </source>
</evidence>
<dbReference type="Proteomes" id="UP000005267">
    <property type="component" value="Chromosome"/>
</dbReference>
<gene>
    <name evidence="1" type="ordered locus">TKWG_13330</name>
</gene>
<sequence>MPPLDPPDCITLRPADRPFWDRIVLSKARDNWTDVDLVSAAQLARAQSDIEELQRQIDVDGYVIEGKINPAAQMLETLSKRAIALTRVLQVHALATVGRSADTVDAAKLERDARQDDDDDLIPRLRAVK</sequence>
<proteinExistence type="predicted"/>